<evidence type="ECO:0000259" key="1">
    <source>
        <dbReference type="PROSITE" id="PS51186"/>
    </source>
</evidence>
<dbReference type="InterPro" id="IPR000182">
    <property type="entry name" value="GNAT_dom"/>
</dbReference>
<dbReference type="GO" id="GO:0016747">
    <property type="term" value="F:acyltransferase activity, transferring groups other than amino-acyl groups"/>
    <property type="evidence" value="ECO:0007669"/>
    <property type="project" value="InterPro"/>
</dbReference>
<reference evidence="2 3" key="1">
    <citation type="submission" date="2019-02" db="EMBL/GenBank/DDBJ databases">
        <title>Kribbella capetownensis sp. nov. and Kribbella speibonae sp. nov., isolated from soil.</title>
        <authorList>
            <person name="Curtis S.M."/>
            <person name="Norton I."/>
            <person name="Everest G.J."/>
            <person name="Meyers P.R."/>
        </authorList>
    </citation>
    <scope>NUCLEOTIDE SEQUENCE [LARGE SCALE GENOMIC DNA]</scope>
    <source>
        <strain evidence="2 3">KCTC 29219</strain>
    </source>
</reference>
<evidence type="ECO:0000313" key="3">
    <source>
        <dbReference type="Proteomes" id="UP000292346"/>
    </source>
</evidence>
<dbReference type="PROSITE" id="PS51186">
    <property type="entry name" value="GNAT"/>
    <property type="match status" value="1"/>
</dbReference>
<dbReference type="AlphaFoldDB" id="A0A4R0HUP0"/>
<proteinExistence type="predicted"/>
<keyword evidence="3" id="KW-1185">Reference proteome</keyword>
<dbReference type="PANTHER" id="PTHR43138:SF1">
    <property type="entry name" value="N-ACETYLTRANSFERASE ACA1"/>
    <property type="match status" value="1"/>
</dbReference>
<dbReference type="Gene3D" id="3.40.630.30">
    <property type="match status" value="1"/>
</dbReference>
<dbReference type="Pfam" id="PF00583">
    <property type="entry name" value="Acetyltransf_1"/>
    <property type="match status" value="1"/>
</dbReference>
<sequence length="168" mass="18409">MTVEIRNATADDWPAIWPFFREIVTARETYTYDPELTEEQARGLWMSPSSSPLARTTVAVDADGTVLGSANMYPNRPGPGAHVASASFMVDGNARGKGVGRLLCEDMIAWAGRSGFRSIQFNAVVETNEPAVHLWQSLGFRIAGTVPEAFDHPKLGYVGLHVMYRPLP</sequence>
<feature type="domain" description="N-acetyltransferase" evidence="1">
    <location>
        <begin position="3"/>
        <end position="168"/>
    </location>
</feature>
<dbReference type="CDD" id="cd04301">
    <property type="entry name" value="NAT_SF"/>
    <property type="match status" value="1"/>
</dbReference>
<keyword evidence="2" id="KW-0808">Transferase</keyword>
<dbReference type="InterPro" id="IPR016181">
    <property type="entry name" value="Acyl_CoA_acyltransferase"/>
</dbReference>
<name>A0A4R0HUP0_9ACTN</name>
<gene>
    <name evidence="2" type="ORF">E0H45_10145</name>
</gene>
<dbReference type="EMBL" id="SJJZ01000001">
    <property type="protein sequence ID" value="TCC11599.1"/>
    <property type="molecule type" value="Genomic_DNA"/>
</dbReference>
<dbReference type="PANTHER" id="PTHR43138">
    <property type="entry name" value="ACETYLTRANSFERASE, GNAT FAMILY"/>
    <property type="match status" value="1"/>
</dbReference>
<dbReference type="InterPro" id="IPR052742">
    <property type="entry name" value="Mito_N-acetyltransferase"/>
</dbReference>
<dbReference type="RefSeq" id="WP_131336394.1">
    <property type="nucleotide sequence ID" value="NZ_SJJZ01000001.1"/>
</dbReference>
<protein>
    <submittedName>
        <fullName evidence="2">GNAT family N-acetyltransferase</fullName>
    </submittedName>
</protein>
<organism evidence="2 3">
    <name type="scientific">Kribbella soli</name>
    <dbReference type="NCBI Taxonomy" id="1124743"/>
    <lineage>
        <taxon>Bacteria</taxon>
        <taxon>Bacillati</taxon>
        <taxon>Actinomycetota</taxon>
        <taxon>Actinomycetes</taxon>
        <taxon>Propionibacteriales</taxon>
        <taxon>Kribbellaceae</taxon>
        <taxon>Kribbella</taxon>
    </lineage>
</organism>
<dbReference type="OrthoDB" id="9788300at2"/>
<dbReference type="Proteomes" id="UP000292346">
    <property type="component" value="Unassembled WGS sequence"/>
</dbReference>
<evidence type="ECO:0000313" key="2">
    <source>
        <dbReference type="EMBL" id="TCC11599.1"/>
    </source>
</evidence>
<dbReference type="SUPFAM" id="SSF55729">
    <property type="entry name" value="Acyl-CoA N-acyltransferases (Nat)"/>
    <property type="match status" value="1"/>
</dbReference>
<comment type="caution">
    <text evidence="2">The sequence shown here is derived from an EMBL/GenBank/DDBJ whole genome shotgun (WGS) entry which is preliminary data.</text>
</comment>
<accession>A0A4R0HUP0</accession>